<dbReference type="SUPFAM" id="SSF52218">
    <property type="entry name" value="Flavoproteins"/>
    <property type="match status" value="1"/>
</dbReference>
<dbReference type="InterPro" id="IPR008254">
    <property type="entry name" value="Flavodoxin/NO_synth"/>
</dbReference>
<keyword evidence="3" id="KW-1185">Reference proteome</keyword>
<comment type="caution">
    <text evidence="2">The sequence shown here is derived from an EMBL/GenBank/DDBJ whole genome shotgun (WGS) entry which is preliminary data.</text>
</comment>
<organism evidence="2 3">
    <name type="scientific">Agromyces mariniharenae</name>
    <dbReference type="NCBI Taxonomy" id="2604423"/>
    <lineage>
        <taxon>Bacteria</taxon>
        <taxon>Bacillati</taxon>
        <taxon>Actinomycetota</taxon>
        <taxon>Actinomycetes</taxon>
        <taxon>Micrococcales</taxon>
        <taxon>Microbacteriaceae</taxon>
        <taxon>Agromyces</taxon>
    </lineage>
</organism>
<evidence type="ECO:0000313" key="2">
    <source>
        <dbReference type="EMBL" id="TYL54640.1"/>
    </source>
</evidence>
<reference evidence="2 3" key="1">
    <citation type="submission" date="2019-08" db="EMBL/GenBank/DDBJ databases">
        <authorList>
            <person name="Hu J."/>
        </authorList>
    </citation>
    <scope>NUCLEOTIDE SEQUENCE [LARGE SCALE GENOMIC DNA]</scope>
    <source>
        <strain evidence="2 3">NEAU-184</strain>
    </source>
</reference>
<feature type="domain" description="Flavodoxin-like" evidence="1">
    <location>
        <begin position="3"/>
        <end position="160"/>
    </location>
</feature>
<dbReference type="PROSITE" id="PS50902">
    <property type="entry name" value="FLAVODOXIN_LIKE"/>
    <property type="match status" value="1"/>
</dbReference>
<proteinExistence type="predicted"/>
<name>A0A5S4VDA3_9MICO</name>
<gene>
    <name evidence="2" type="ORF">FYC51_06580</name>
</gene>
<dbReference type="Gene3D" id="3.40.50.360">
    <property type="match status" value="1"/>
</dbReference>
<dbReference type="EMBL" id="VSSB01000001">
    <property type="protein sequence ID" value="TYL54640.1"/>
    <property type="molecule type" value="Genomic_DNA"/>
</dbReference>
<evidence type="ECO:0000259" key="1">
    <source>
        <dbReference type="PROSITE" id="PS50902"/>
    </source>
</evidence>
<accession>A0A5S4VDA3</accession>
<dbReference type="GO" id="GO:0010181">
    <property type="term" value="F:FMN binding"/>
    <property type="evidence" value="ECO:0007669"/>
    <property type="project" value="InterPro"/>
</dbReference>
<dbReference type="AlphaFoldDB" id="A0A5S4VDA3"/>
<protein>
    <submittedName>
        <fullName evidence="2">Flavodoxin family protein</fullName>
    </submittedName>
</protein>
<sequence>MRTLIVVESIFGNTEAIGRAIATGIGGDVEVLGTDAAPDRIPDDVDLVVVGGPTHAFTMSTPATRKSAKEQGAEEVPIRGIREWLDGLATPTQPPRVATFDTRTVSPRLPGSAAKKAIKHLVRRGMQPIAKPETFGVHGYSGPLADGETARAERWGRELAAAFAG</sequence>
<evidence type="ECO:0000313" key="3">
    <source>
        <dbReference type="Proteomes" id="UP000325243"/>
    </source>
</evidence>
<dbReference type="Proteomes" id="UP000325243">
    <property type="component" value="Unassembled WGS sequence"/>
</dbReference>
<dbReference type="InterPro" id="IPR029039">
    <property type="entry name" value="Flavoprotein-like_sf"/>
</dbReference>